<evidence type="ECO:0000256" key="6">
    <source>
        <dbReference type="ARBA" id="ARBA00022837"/>
    </source>
</evidence>
<evidence type="ECO:0000256" key="4">
    <source>
        <dbReference type="ARBA" id="ARBA00022692"/>
    </source>
</evidence>
<keyword evidence="16 23" id="KW-1071">Ligand-gated ion channel</keyword>
<dbReference type="RefSeq" id="XP_020824890.1">
    <property type="nucleotide sequence ID" value="XM_020969231.1"/>
</dbReference>
<feature type="site" description="Crucial to convey clamshell closure to channel opening" evidence="21">
    <location>
        <position position="685"/>
    </location>
</feature>
<keyword evidence="10 23" id="KW-0406">Ion transport</keyword>
<evidence type="ECO:0000256" key="7">
    <source>
        <dbReference type="ARBA" id="ARBA00022842"/>
    </source>
</evidence>
<dbReference type="Proteomes" id="UP000515140">
    <property type="component" value="Unplaced"/>
</dbReference>
<sequence length="1033" mass="113074">MEFVAALRLCLWLGLGLGLGSGPGPGLGHPQPCPRGAQLGGPLRLGALLPRAAALQRRLRRALARAISEGAWGPELGPKLGLELGLGLGPEPEPELELEAPAPPSRDPASLAAWLCRLLARPGLAALLAFPESRPELLQLHFLAASLETPVLSLLQLDARLPPATPNPFHLQLDWASPMETLVDVLLSVLRAHAWKDIALVLCRIRDPGSFLDFWTQRTGLAPRMTLELSRLPGALARLEALAGEPPPVTAAVLFGCDANRALQVLAAAPPGPRWLLGTPLEATELPTQGLPPGVLAFGGESQPLLEDLTQDAAGLVVQALGRAAHAYPDQALFPSAVSCNSPQLARPESWGQHLAGFLANASFHGRTGHMWVTGTSQVRIQRHFQVWSLLRDPRGAPAWVTVGHWQDGRLEPAAGGVWPGLRVVTLVEHPFVFTREVDEDGLCPAGQLCLDPGTNDSAILGELFAALDEPGNSSVPRDLRRCCYGYCIDLLERLAEDLPFSFELYIVGDGKYGAWRDGRWTGLVGDLLAGTAHMAVTSFSINSARSQVIDFTSPFFSTSLGILVRTRDTASPIGAFMWPLHWTMWVGVFVALHLTALFLTLYEWRSPYGMTPHGRNRLKVFSYSSALNLCYAILFGRTVSSKTPKCPTGRFLMNLWAIFGLLVLSSYTANLAAVMVGEKTFEELSGIHDPKLHHPSQGFRFGTVWESSAEAYIKKSFPEMAEYMRRHNVPTTPDGVTMLTTDPPKLNAFIMDKSLLDYEVSIDADCKLLTVGKPFAIEGYGIGLPRNSPLTSNLSEFISRYKSSGFIDLLHDKWYKMVPCGKRVIAVTETLQMSIYHFSGLFVLLCLGLGCALLTSLGEHIFYRLVLPRIRKHAKLQYWLHTSQKIHRALNTGLDQQKNQKPEPEPSCDPQCEQGSRNSLRTTVKGERRVRFQEPEVKGPDLQLTNGRLPQQQLAVPPEGLPQPPPRAAAAATTTTPTTQSELRALELKIEGMRDQLRAALLRKSELVLLLGRDLPPCSRLLLPPPEVSEDR</sequence>
<evidence type="ECO:0000256" key="1">
    <source>
        <dbReference type="ARBA" id="ARBA00004651"/>
    </source>
</evidence>
<evidence type="ECO:0000256" key="23">
    <source>
        <dbReference type="RuleBase" id="RU367118"/>
    </source>
</evidence>
<dbReference type="GeneID" id="110196127"/>
<evidence type="ECO:0000256" key="20">
    <source>
        <dbReference type="PIRSR" id="PIRSR601508-1"/>
    </source>
</evidence>
<dbReference type="GO" id="GO:0045211">
    <property type="term" value="C:postsynaptic membrane"/>
    <property type="evidence" value="ECO:0007669"/>
    <property type="project" value="UniProtKB-SubCell"/>
</dbReference>
<keyword evidence="2 23" id="KW-0813">Transport</keyword>
<evidence type="ECO:0000256" key="14">
    <source>
        <dbReference type="ARBA" id="ARBA00023180"/>
    </source>
</evidence>
<dbReference type="PANTHER" id="PTHR18966">
    <property type="entry name" value="IONOTROPIC GLUTAMATE RECEPTOR"/>
    <property type="match status" value="1"/>
</dbReference>
<dbReference type="SMART" id="SM00918">
    <property type="entry name" value="Lig_chan-Glu_bd"/>
    <property type="match status" value="1"/>
</dbReference>
<keyword evidence="3 23" id="KW-1003">Cell membrane</keyword>
<dbReference type="Gene3D" id="3.40.190.10">
    <property type="entry name" value="Periplasmic binding protein-like II"/>
    <property type="match status" value="4"/>
</dbReference>
<feature type="domain" description="Ionotropic glutamate receptor L-glutamate and glycine-binding" evidence="26">
    <location>
        <begin position="467"/>
        <end position="530"/>
    </location>
</feature>
<evidence type="ECO:0000256" key="2">
    <source>
        <dbReference type="ARBA" id="ARBA00022448"/>
    </source>
</evidence>
<feature type="binding site" evidence="20">
    <location>
        <position position="753"/>
    </location>
    <ligand>
        <name>L-glutamate</name>
        <dbReference type="ChEBI" id="CHEBI:29985"/>
    </ligand>
</feature>
<feature type="transmembrane region" description="Helical" evidence="23">
    <location>
        <begin position="621"/>
        <end position="640"/>
    </location>
</feature>
<keyword evidence="27" id="KW-1185">Reference proteome</keyword>
<dbReference type="FunFam" id="3.40.190.10:FF:000045">
    <property type="entry name" value="Putative glutamate receptor ionotropic NMDA 3A"/>
    <property type="match status" value="1"/>
</dbReference>
<evidence type="ECO:0000256" key="11">
    <source>
        <dbReference type="ARBA" id="ARBA00023136"/>
    </source>
</evidence>
<dbReference type="Pfam" id="PF00060">
    <property type="entry name" value="Lig_chan"/>
    <property type="match status" value="1"/>
</dbReference>
<evidence type="ECO:0000256" key="12">
    <source>
        <dbReference type="ARBA" id="ARBA00023157"/>
    </source>
</evidence>
<dbReference type="Pfam" id="PF10613">
    <property type="entry name" value="Lig_chan-Glu_bd"/>
    <property type="match status" value="1"/>
</dbReference>
<accession>A0A6P5IRX5</accession>
<evidence type="ECO:0000259" key="26">
    <source>
        <dbReference type="SMART" id="SM00918"/>
    </source>
</evidence>
<feature type="transmembrane region" description="Helical" evidence="23">
    <location>
        <begin position="652"/>
        <end position="677"/>
    </location>
</feature>
<feature type="signal peptide" evidence="23">
    <location>
        <begin position="1"/>
        <end position="28"/>
    </location>
</feature>
<dbReference type="InterPro" id="IPR001320">
    <property type="entry name" value="Iontro_rcpt_C"/>
</dbReference>
<dbReference type="FunFam" id="3.40.190.10:FF:000066">
    <property type="entry name" value="Glutamate receptor ionotropic, NMDA 3A"/>
    <property type="match status" value="1"/>
</dbReference>
<feature type="site" description="Interaction with the cone snail toxin Con-ikot-ikot" evidence="21">
    <location>
        <position position="715"/>
    </location>
</feature>
<evidence type="ECO:0000256" key="5">
    <source>
        <dbReference type="ARBA" id="ARBA00022729"/>
    </source>
</evidence>
<dbReference type="CDD" id="cd13720">
    <property type="entry name" value="PBP2_iGluR_NMDA_Nr3"/>
    <property type="match status" value="1"/>
</dbReference>
<evidence type="ECO:0000256" key="13">
    <source>
        <dbReference type="ARBA" id="ARBA00023170"/>
    </source>
</evidence>
<keyword evidence="9 23" id="KW-0770">Synapse</keyword>
<feature type="compositionally biased region" description="Low complexity" evidence="24">
    <location>
        <begin position="969"/>
        <end position="981"/>
    </location>
</feature>
<feature type="disulfide bond" evidence="22">
    <location>
        <begin position="767"/>
        <end position="821"/>
    </location>
</feature>
<comment type="catalytic activity">
    <reaction evidence="19">
        <text>Ca(2+)(in) = Ca(2+)(out)</text>
        <dbReference type="Rhea" id="RHEA:29671"/>
        <dbReference type="ChEBI" id="CHEBI:29108"/>
    </reaction>
</comment>
<feature type="transmembrane region" description="Helical" evidence="23">
    <location>
        <begin position="577"/>
        <end position="600"/>
    </location>
</feature>
<evidence type="ECO:0000256" key="22">
    <source>
        <dbReference type="PIRSR" id="PIRSR601508-3"/>
    </source>
</evidence>
<evidence type="ECO:0000256" key="8">
    <source>
        <dbReference type="ARBA" id="ARBA00022989"/>
    </source>
</evidence>
<feature type="compositionally biased region" description="Polar residues" evidence="24">
    <location>
        <begin position="914"/>
        <end position="923"/>
    </location>
</feature>
<dbReference type="CTD" id="116444"/>
<dbReference type="AlphaFoldDB" id="A0A6P5IRX5"/>
<organism evidence="27 28">
    <name type="scientific">Phascolarctos cinereus</name>
    <name type="common">Koala</name>
    <dbReference type="NCBI Taxonomy" id="38626"/>
    <lineage>
        <taxon>Eukaryota</taxon>
        <taxon>Metazoa</taxon>
        <taxon>Chordata</taxon>
        <taxon>Craniata</taxon>
        <taxon>Vertebrata</taxon>
        <taxon>Euteleostomi</taxon>
        <taxon>Mammalia</taxon>
        <taxon>Metatheria</taxon>
        <taxon>Diprotodontia</taxon>
        <taxon>Phascolarctidae</taxon>
        <taxon>Phascolarctos</taxon>
    </lineage>
</organism>
<dbReference type="KEGG" id="pcw:110196127"/>
<feature type="compositionally biased region" description="Polar residues" evidence="24">
    <location>
        <begin position="944"/>
        <end position="955"/>
    </location>
</feature>
<proteinExistence type="inferred from homology"/>
<evidence type="ECO:0000256" key="3">
    <source>
        <dbReference type="ARBA" id="ARBA00022475"/>
    </source>
</evidence>
<feature type="domain" description="Ionotropic glutamate receptor C-terminal" evidence="25">
    <location>
        <begin position="467"/>
        <end position="818"/>
    </location>
</feature>
<evidence type="ECO:0000256" key="17">
    <source>
        <dbReference type="ARBA" id="ARBA00023303"/>
    </source>
</evidence>
<dbReference type="PRINTS" id="PR00177">
    <property type="entry name" value="NMDARECEPTOR"/>
</dbReference>
<keyword evidence="7" id="KW-0460">Magnesium</keyword>
<dbReference type="InParanoid" id="A0A6P5IRX5"/>
<dbReference type="GO" id="GO:0038023">
    <property type="term" value="F:signaling receptor activity"/>
    <property type="evidence" value="ECO:0007669"/>
    <property type="project" value="InterPro"/>
</dbReference>
<gene>
    <name evidence="28" type="primary">GRIN3B</name>
</gene>
<keyword evidence="6" id="KW-0106">Calcium</keyword>
<dbReference type="InterPro" id="IPR001508">
    <property type="entry name" value="Iono_Glu_rcpt_met"/>
</dbReference>
<comment type="function">
    <text evidence="23">Receptor for glutamate that functions as a ligand-gated ion channel in the central nervous system and plays an important role in excitatory synaptic transmission. L-glutamate acts as an excitatory neurotransmitter at many synapses in the central nervous system.</text>
</comment>
<dbReference type="InterPro" id="IPR019594">
    <property type="entry name" value="Glu/Gly-bd"/>
</dbReference>
<reference evidence="28" key="1">
    <citation type="submission" date="2025-08" db="UniProtKB">
        <authorList>
            <consortium name="RefSeq"/>
        </authorList>
    </citation>
    <scope>IDENTIFICATION</scope>
    <source>
        <tissue evidence="28">Spleen</tissue>
    </source>
</reference>
<evidence type="ECO:0000313" key="27">
    <source>
        <dbReference type="Proteomes" id="UP000515140"/>
    </source>
</evidence>
<dbReference type="FunCoup" id="A0A6P5IRX5">
    <property type="interactions" value="552"/>
</dbReference>
<keyword evidence="13 23" id="KW-0675">Receptor</keyword>
<keyword evidence="5 23" id="KW-0732">Signal</keyword>
<dbReference type="InterPro" id="IPR028082">
    <property type="entry name" value="Peripla_BP_I"/>
</dbReference>
<evidence type="ECO:0000256" key="19">
    <source>
        <dbReference type="ARBA" id="ARBA00036634"/>
    </source>
</evidence>
<keyword evidence="8 23" id="KW-1133">Transmembrane helix</keyword>
<evidence type="ECO:0000259" key="25">
    <source>
        <dbReference type="SMART" id="SM00079"/>
    </source>
</evidence>
<evidence type="ECO:0000313" key="28">
    <source>
        <dbReference type="RefSeq" id="XP_020824890.1"/>
    </source>
</evidence>
<evidence type="ECO:0000256" key="21">
    <source>
        <dbReference type="PIRSR" id="PIRSR601508-2"/>
    </source>
</evidence>
<evidence type="ECO:0000256" key="9">
    <source>
        <dbReference type="ARBA" id="ARBA00023018"/>
    </source>
</evidence>
<feature type="compositionally biased region" description="Basic and acidic residues" evidence="24">
    <location>
        <begin position="925"/>
        <end position="940"/>
    </location>
</feature>
<name>A0A6P5IRX5_PHACI</name>
<comment type="catalytic activity">
    <reaction evidence="18">
        <text>Na(+)(in) = Na(+)(out)</text>
        <dbReference type="Rhea" id="RHEA:34963"/>
        <dbReference type="ChEBI" id="CHEBI:29101"/>
    </reaction>
</comment>
<feature type="binding site" evidence="20">
    <location>
        <position position="541"/>
    </location>
    <ligand>
        <name>L-glutamate</name>
        <dbReference type="ChEBI" id="CHEBI:29985"/>
    </ligand>
</feature>
<evidence type="ECO:0000256" key="15">
    <source>
        <dbReference type="ARBA" id="ARBA00023257"/>
    </source>
</evidence>
<dbReference type="GO" id="GO:0015276">
    <property type="term" value="F:ligand-gated monoatomic ion channel activity"/>
    <property type="evidence" value="ECO:0007669"/>
    <property type="project" value="InterPro"/>
</dbReference>
<comment type="similarity">
    <text evidence="23">Belongs to the glutamate-gated ion channel (TC 1.A.10.1) family.</text>
</comment>
<dbReference type="SUPFAM" id="SSF53850">
    <property type="entry name" value="Periplasmic binding protein-like II"/>
    <property type="match status" value="1"/>
</dbReference>
<keyword evidence="11 23" id="KW-0472">Membrane</keyword>
<dbReference type="SMART" id="SM00079">
    <property type="entry name" value="PBPe"/>
    <property type="match status" value="1"/>
</dbReference>
<dbReference type="SUPFAM" id="SSF53822">
    <property type="entry name" value="Periplasmic binding protein-like I"/>
    <property type="match status" value="1"/>
</dbReference>
<feature type="binding site" evidence="20">
    <location>
        <position position="709"/>
    </location>
    <ligand>
        <name>L-glutamate</name>
        <dbReference type="ChEBI" id="CHEBI:29985"/>
    </ligand>
</feature>
<feature type="chain" id="PRO_5028507807" description="Glutamate receptor" evidence="23">
    <location>
        <begin position="29"/>
        <end position="1033"/>
    </location>
</feature>
<keyword evidence="15 23" id="KW-0628">Postsynaptic cell membrane</keyword>
<feature type="region of interest" description="Disordered" evidence="24">
    <location>
        <begin position="897"/>
        <end position="981"/>
    </location>
</feature>
<keyword evidence="14" id="KW-0325">Glycoprotein</keyword>
<feature type="binding site" evidence="20">
    <location>
        <position position="546"/>
    </location>
    <ligand>
        <name>L-glutamate</name>
        <dbReference type="ChEBI" id="CHEBI:29985"/>
    </ligand>
</feature>
<keyword evidence="4 23" id="KW-0812">Transmembrane</keyword>
<protein>
    <recommendedName>
        <fullName evidence="23">Glutamate receptor</fullName>
    </recommendedName>
</protein>
<feature type="transmembrane region" description="Helical" evidence="23">
    <location>
        <begin position="842"/>
        <end position="864"/>
    </location>
</feature>
<evidence type="ECO:0000256" key="24">
    <source>
        <dbReference type="SAM" id="MobiDB-lite"/>
    </source>
</evidence>
<keyword evidence="12 22" id="KW-1015">Disulfide bond</keyword>
<evidence type="ECO:0000256" key="18">
    <source>
        <dbReference type="ARBA" id="ARBA00036239"/>
    </source>
</evidence>
<dbReference type="InterPro" id="IPR015683">
    <property type="entry name" value="Ionotropic_Glu_rcpt"/>
</dbReference>
<keyword evidence="17 23" id="KW-0407">Ion channel</keyword>
<evidence type="ECO:0000256" key="16">
    <source>
        <dbReference type="ARBA" id="ARBA00023286"/>
    </source>
</evidence>
<comment type="subcellular location">
    <subcellularLocation>
        <location evidence="1">Cell membrane</location>
        <topology evidence="1">Multi-pass membrane protein</topology>
    </subcellularLocation>
    <subcellularLocation>
        <location evidence="23">Postsynaptic cell membrane</location>
        <topology evidence="23">Multi-pass membrane protein</topology>
    </subcellularLocation>
</comment>
<evidence type="ECO:0000256" key="10">
    <source>
        <dbReference type="ARBA" id="ARBA00023065"/>
    </source>
</evidence>